<sequence length="304" mass="35658">MTKKLFLWIVTIFSFINCGITALNDSQFSVKTLAQILQEKEKTLASLFNEEENENFQDEEVFTKKDYGNQGNLDSILDKENGGRVKQIKKVTFRHDIATYHEANDPKYDNTPEVYYNDPPLLYENDEKSEKKEEDHEKNIKKRENYLTLSVEERLKKYSKNIAPLHYAVNLLNLKEKREKLAALIGDRKFNQIPKDKNAFLALVSSVEEKLKKAQTKKVPFFDLLKKLKSQKKYLDNLVEAGYLRLLFAVELCLEIEDIYKNTQDKNYMKKYCADQVNENFIQKKSIKSTPSELYILPVTPWEL</sequence>
<reference evidence="3" key="1">
    <citation type="submission" date="2022-11" db="UniProtKB">
        <authorList>
            <consortium name="WormBaseParasite"/>
        </authorList>
    </citation>
    <scope>IDENTIFICATION</scope>
</reference>
<dbReference type="Proteomes" id="UP000887560">
    <property type="component" value="Unplaced"/>
</dbReference>
<proteinExistence type="predicted"/>
<evidence type="ECO:0000313" key="3">
    <source>
        <dbReference type="WBParaSite" id="scf7180000424732.g13852"/>
    </source>
</evidence>
<name>A0A915PDG4_9BILA</name>
<keyword evidence="1" id="KW-0732">Signal</keyword>
<feature type="chain" id="PRO_5038069489" evidence="1">
    <location>
        <begin position="23"/>
        <end position="304"/>
    </location>
</feature>
<organism evidence="2 3">
    <name type="scientific">Meloidogyne floridensis</name>
    <dbReference type="NCBI Taxonomy" id="298350"/>
    <lineage>
        <taxon>Eukaryota</taxon>
        <taxon>Metazoa</taxon>
        <taxon>Ecdysozoa</taxon>
        <taxon>Nematoda</taxon>
        <taxon>Chromadorea</taxon>
        <taxon>Rhabditida</taxon>
        <taxon>Tylenchina</taxon>
        <taxon>Tylenchomorpha</taxon>
        <taxon>Tylenchoidea</taxon>
        <taxon>Meloidogynidae</taxon>
        <taxon>Meloidogyninae</taxon>
        <taxon>Meloidogyne</taxon>
    </lineage>
</organism>
<keyword evidence="2" id="KW-1185">Reference proteome</keyword>
<feature type="signal peptide" evidence="1">
    <location>
        <begin position="1"/>
        <end position="22"/>
    </location>
</feature>
<accession>A0A915PDG4</accession>
<evidence type="ECO:0000313" key="2">
    <source>
        <dbReference type="Proteomes" id="UP000887560"/>
    </source>
</evidence>
<dbReference type="AlphaFoldDB" id="A0A915PDG4"/>
<evidence type="ECO:0000256" key="1">
    <source>
        <dbReference type="SAM" id="SignalP"/>
    </source>
</evidence>
<dbReference type="WBParaSite" id="scf7180000424732.g13852">
    <property type="protein sequence ID" value="scf7180000424732.g13852"/>
    <property type="gene ID" value="scf7180000424732.g13852"/>
</dbReference>
<protein>
    <submittedName>
        <fullName evidence="3">Uncharacterized protein</fullName>
    </submittedName>
</protein>